<evidence type="ECO:0000259" key="5">
    <source>
        <dbReference type="SMART" id="SM00534"/>
    </source>
</evidence>
<feature type="transmembrane region" description="Helical" evidence="4">
    <location>
        <begin position="147"/>
        <end position="170"/>
    </location>
</feature>
<reference evidence="6" key="1">
    <citation type="journal article" date="2020" name="Nature">
        <title>Giant virus diversity and host interactions through global metagenomics.</title>
        <authorList>
            <person name="Schulz F."/>
            <person name="Roux S."/>
            <person name="Paez-Espino D."/>
            <person name="Jungbluth S."/>
            <person name="Walsh D.A."/>
            <person name="Denef V.J."/>
            <person name="McMahon K.D."/>
            <person name="Konstantinidis K.T."/>
            <person name="Eloe-Fadrosh E.A."/>
            <person name="Kyrpides N.C."/>
            <person name="Woyke T."/>
        </authorList>
    </citation>
    <scope>NUCLEOTIDE SEQUENCE</scope>
    <source>
        <strain evidence="6">GVMAG-M-3300023184-161</strain>
    </source>
</reference>
<dbReference type="InterPro" id="IPR027417">
    <property type="entry name" value="P-loop_NTPase"/>
</dbReference>
<dbReference type="PANTHER" id="PTHR11361">
    <property type="entry name" value="DNA MISMATCH REPAIR PROTEIN MUTS FAMILY MEMBER"/>
    <property type="match status" value="1"/>
</dbReference>
<evidence type="ECO:0000256" key="2">
    <source>
        <dbReference type="ARBA" id="ARBA00022840"/>
    </source>
</evidence>
<dbReference type="Pfam" id="PF00488">
    <property type="entry name" value="MutS_V"/>
    <property type="match status" value="1"/>
</dbReference>
<dbReference type="SMART" id="SM00534">
    <property type="entry name" value="MUTSac"/>
    <property type="match status" value="1"/>
</dbReference>
<evidence type="ECO:0000256" key="4">
    <source>
        <dbReference type="SAM" id="Phobius"/>
    </source>
</evidence>
<dbReference type="PANTHER" id="PTHR11361:SF99">
    <property type="entry name" value="DNA MISMATCH REPAIR PROTEIN"/>
    <property type="match status" value="1"/>
</dbReference>
<keyword evidence="4" id="KW-0472">Membrane</keyword>
<protein>
    <recommendedName>
        <fullName evidence="5">DNA mismatch repair proteins mutS family domain-containing protein</fullName>
    </recommendedName>
</protein>
<dbReference type="InterPro" id="IPR000432">
    <property type="entry name" value="DNA_mismatch_repair_MutS_C"/>
</dbReference>
<keyword evidence="3" id="KW-0238">DNA-binding</keyword>
<dbReference type="AlphaFoldDB" id="A0A6C0HNH3"/>
<evidence type="ECO:0000256" key="3">
    <source>
        <dbReference type="ARBA" id="ARBA00023125"/>
    </source>
</evidence>
<evidence type="ECO:0000256" key="1">
    <source>
        <dbReference type="ARBA" id="ARBA00022741"/>
    </source>
</evidence>
<dbReference type="InterPro" id="IPR045076">
    <property type="entry name" value="MutS"/>
</dbReference>
<dbReference type="SUPFAM" id="SSF52540">
    <property type="entry name" value="P-loop containing nucleoside triphosphate hydrolases"/>
    <property type="match status" value="1"/>
</dbReference>
<evidence type="ECO:0000313" key="6">
    <source>
        <dbReference type="EMBL" id="QHT82221.1"/>
    </source>
</evidence>
<dbReference type="EMBL" id="MN739997">
    <property type="protein sequence ID" value="QHT82221.1"/>
    <property type="molecule type" value="Genomic_DNA"/>
</dbReference>
<accession>A0A6C0HNH3</accession>
<dbReference type="GO" id="GO:0030983">
    <property type="term" value="F:mismatched DNA binding"/>
    <property type="evidence" value="ECO:0007669"/>
    <property type="project" value="InterPro"/>
</dbReference>
<feature type="domain" description="DNA mismatch repair proteins mutS family" evidence="5">
    <location>
        <begin position="390"/>
        <end position="582"/>
    </location>
</feature>
<sequence>MSLQIIKKSDGIFKLPICYLLNNQKIEKHIKTDLDLELDLENSRDNICLYDKIFENPNIFGKHTALLWGDFYTSDKNFLRDSQKLIKQLSKSKSEDEIIQNGIEYNTVKIWNEIHTETGFYDKYQYVEIDRFKNLNNSGLFLQLLSLYNMASPIVSLAMPIFLLILPFFILKVQGKDVSFVKYVEILKLLFSKHNIGHLFNLTGASWDKIIYSLVSIIFYVLQVYQNTRSCISFYKNMKKIHTQLFTVKSYIERTISNIDLLHNAGGDLPTHFLFFDANKFYKSVLCDYLSELESIIPNKLSFTKLKQIGHVMKCFYQLYKNTDYHQALEYSFGVNGYICNLRDLCNKYERGVIGKCKFTKSGNYKTSFEKSFHPSIEIGDIVKNSYSLDKSIILTGPNAAGKTTLLKSTIFNVIMSQQVGFGFYKNATINPYDKIHCYINIPDTSGRDSLFQAEARRCKDILDEIDRDGINKRHLCVFDELYSGTNPYEAIGSAYAFLEYLSKKNNVNFVLTTHYTDLCTRMEKCDGVSNFHMGVDRDEFNEFKYTYKLRQNISKIKGGVKVLKDLLYPEEIIECAHKVINEVSL</sequence>
<keyword evidence="1" id="KW-0547">Nucleotide-binding</keyword>
<name>A0A6C0HNH3_9ZZZZ</name>
<keyword evidence="4" id="KW-0812">Transmembrane</keyword>
<proteinExistence type="predicted"/>
<organism evidence="6">
    <name type="scientific">viral metagenome</name>
    <dbReference type="NCBI Taxonomy" id="1070528"/>
    <lineage>
        <taxon>unclassified sequences</taxon>
        <taxon>metagenomes</taxon>
        <taxon>organismal metagenomes</taxon>
    </lineage>
</organism>
<dbReference type="GO" id="GO:0005829">
    <property type="term" value="C:cytosol"/>
    <property type="evidence" value="ECO:0007669"/>
    <property type="project" value="TreeGrafter"/>
</dbReference>
<dbReference type="GO" id="GO:0005524">
    <property type="term" value="F:ATP binding"/>
    <property type="evidence" value="ECO:0007669"/>
    <property type="project" value="UniProtKB-KW"/>
</dbReference>
<dbReference type="GO" id="GO:0006298">
    <property type="term" value="P:mismatch repair"/>
    <property type="evidence" value="ECO:0007669"/>
    <property type="project" value="InterPro"/>
</dbReference>
<dbReference type="GO" id="GO:0140664">
    <property type="term" value="F:ATP-dependent DNA damage sensor activity"/>
    <property type="evidence" value="ECO:0007669"/>
    <property type="project" value="InterPro"/>
</dbReference>
<keyword evidence="2" id="KW-0067">ATP-binding</keyword>
<keyword evidence="4" id="KW-1133">Transmembrane helix</keyword>
<dbReference type="Gene3D" id="3.40.50.300">
    <property type="entry name" value="P-loop containing nucleotide triphosphate hydrolases"/>
    <property type="match status" value="1"/>
</dbReference>